<evidence type="ECO:0000256" key="6">
    <source>
        <dbReference type="ARBA" id="ARBA00022741"/>
    </source>
</evidence>
<keyword evidence="4" id="KW-1003">Cell membrane</keyword>
<sequence length="475" mass="53746">MDSSYNYHDADVLLSAENLSFTYQREDKVSCLINDIQLNPGKVYVLCGKSGSGKSTFLKLINGLIPDYFQGQIEGFLRVLSHRIGEDSVEVLSNDVASVFQNPSSQFFYERVKHELVFPCENKGMSTYQIEKKLNQLLSEFHIEDLLNRQLRSLSGGQRQLVAIATAIMQSTALIILDEPTANLDHDGCEIVKQKINYLKSQGISVIIAEHRLNYLIDVADEFLYFENGVLNRQFSINDLLSLENKERKELGLRAFKIPAIWDYKKDKMCAQFYFKDDEYVISQLAVKAGQDLLQSYQKLSFKKGQITSIIGKNGIGKSRLANYLSGLLEDKNAHFMFDGKSLSQKERLQKTAFVMQEVQLQLVADSVINEVNLGHKPHPNTDAILETLNLHALKEKHPMTLSGGEQQRLMIAASLLSDKEIFIFDEPSCGLDLLQMKAVAKLLIDLKQEGKIVILISHDVELLSLVSDRIYQIQ</sequence>
<comment type="caution">
    <text evidence="12">The sequence shown here is derived from an EMBL/GenBank/DDBJ whole genome shotgun (WGS) entry which is preliminary data.</text>
</comment>
<dbReference type="InterPro" id="IPR050095">
    <property type="entry name" value="ECF_ABC_transporter_ATP-bd"/>
</dbReference>
<dbReference type="Proteomes" id="UP000005388">
    <property type="component" value="Unassembled WGS sequence"/>
</dbReference>
<organism evidence="12 13">
    <name type="scientific">Streptococcus urinalis 2285-97</name>
    <dbReference type="NCBI Taxonomy" id="764291"/>
    <lineage>
        <taxon>Bacteria</taxon>
        <taxon>Bacillati</taxon>
        <taxon>Bacillota</taxon>
        <taxon>Bacilli</taxon>
        <taxon>Lactobacillales</taxon>
        <taxon>Streptococcaceae</taxon>
        <taxon>Streptococcus</taxon>
    </lineage>
</organism>
<dbReference type="GO" id="GO:0016887">
    <property type="term" value="F:ATP hydrolysis activity"/>
    <property type="evidence" value="ECO:0007669"/>
    <property type="project" value="InterPro"/>
</dbReference>
<evidence type="ECO:0000313" key="12">
    <source>
        <dbReference type="EMBL" id="EHJ56220.1"/>
    </source>
</evidence>
<dbReference type="InterPro" id="IPR015856">
    <property type="entry name" value="ABC_transpr_CbiO/EcfA_su"/>
</dbReference>
<proteinExistence type="inferred from homology"/>
<dbReference type="AlphaFoldDB" id="G5KFN5"/>
<keyword evidence="13" id="KW-1185">Reference proteome</keyword>
<evidence type="ECO:0000256" key="9">
    <source>
        <dbReference type="ARBA" id="ARBA00023136"/>
    </source>
</evidence>
<dbReference type="SMART" id="SM00382">
    <property type="entry name" value="AAA"/>
    <property type="match status" value="2"/>
</dbReference>
<dbReference type="GO" id="GO:0005524">
    <property type="term" value="F:ATP binding"/>
    <property type="evidence" value="ECO:0007669"/>
    <property type="project" value="UniProtKB-KW"/>
</dbReference>
<reference evidence="12 13" key="1">
    <citation type="journal article" date="2014" name="Int. J. Syst. Evol. Microbiol.">
        <title>Phylogenomics and the dynamic genome evolution of the genus Streptococcus.</title>
        <authorList>
            <consortium name="The Broad Institute Genome Sequencing Platform"/>
            <person name="Richards V.P."/>
            <person name="Palmer S.R."/>
            <person name="Pavinski Bitar P.D."/>
            <person name="Qin X."/>
            <person name="Weinstock G.M."/>
            <person name="Highlander S.K."/>
            <person name="Town C.D."/>
            <person name="Burne R.A."/>
            <person name="Stanhope M.J."/>
        </authorList>
    </citation>
    <scope>NUCLEOTIDE SEQUENCE [LARGE SCALE GENOMIC DNA]</scope>
    <source>
        <strain evidence="12 13">2285-97</strain>
    </source>
</reference>
<dbReference type="PROSITE" id="PS50893">
    <property type="entry name" value="ABC_TRANSPORTER_2"/>
    <property type="match status" value="2"/>
</dbReference>
<evidence type="ECO:0000256" key="2">
    <source>
        <dbReference type="ARBA" id="ARBA00005417"/>
    </source>
</evidence>
<evidence type="ECO:0000256" key="1">
    <source>
        <dbReference type="ARBA" id="ARBA00004202"/>
    </source>
</evidence>
<dbReference type="InterPro" id="IPR017871">
    <property type="entry name" value="ABC_transporter-like_CS"/>
</dbReference>
<dbReference type="Gene3D" id="3.40.50.300">
    <property type="entry name" value="P-loop containing nucleotide triphosphate hydrolases"/>
    <property type="match status" value="2"/>
</dbReference>
<dbReference type="InterPro" id="IPR027417">
    <property type="entry name" value="P-loop_NTPase"/>
</dbReference>
<dbReference type="GO" id="GO:0043190">
    <property type="term" value="C:ATP-binding cassette (ABC) transporter complex"/>
    <property type="evidence" value="ECO:0007669"/>
    <property type="project" value="TreeGrafter"/>
</dbReference>
<dbReference type="GO" id="GO:0042626">
    <property type="term" value="F:ATPase-coupled transmembrane transporter activity"/>
    <property type="evidence" value="ECO:0007669"/>
    <property type="project" value="TreeGrafter"/>
</dbReference>
<dbReference type="SUPFAM" id="SSF52540">
    <property type="entry name" value="P-loop containing nucleoside triphosphate hydrolases"/>
    <property type="match status" value="2"/>
</dbReference>
<dbReference type="CDD" id="cd03225">
    <property type="entry name" value="ABC_cobalt_CbiO_domain1"/>
    <property type="match status" value="1"/>
</dbReference>
<dbReference type="PANTHER" id="PTHR43553:SF23">
    <property type="entry name" value="ABC TRANSPORTER ATP-BINDING COMPONENT"/>
    <property type="match status" value="1"/>
</dbReference>
<dbReference type="PROSITE" id="PS00211">
    <property type="entry name" value="ABC_TRANSPORTER_1"/>
    <property type="match status" value="2"/>
</dbReference>
<protein>
    <submittedName>
        <fullName evidence="12">ABC transporter, ATP-binding protein</fullName>
    </submittedName>
</protein>
<keyword evidence="6" id="KW-0547">Nucleotide-binding</keyword>
<evidence type="ECO:0000256" key="7">
    <source>
        <dbReference type="ARBA" id="ARBA00022840"/>
    </source>
</evidence>
<keyword evidence="7 12" id="KW-0067">ATP-binding</keyword>
<evidence type="ECO:0000256" key="10">
    <source>
        <dbReference type="ARBA" id="ARBA00025157"/>
    </source>
</evidence>
<comment type="function">
    <text evidence="10">Probably part of an ABC transporter complex. Responsible for energy coupling to the transport system.</text>
</comment>
<comment type="subcellular location">
    <subcellularLocation>
        <location evidence="1">Cell membrane</location>
        <topology evidence="1">Peripheral membrane protein</topology>
    </subcellularLocation>
</comment>
<keyword evidence="5" id="KW-0677">Repeat</keyword>
<evidence type="ECO:0000259" key="11">
    <source>
        <dbReference type="PROSITE" id="PS50893"/>
    </source>
</evidence>
<name>G5KFN5_9STRE</name>
<keyword evidence="3" id="KW-0813">Transport</keyword>
<dbReference type="EMBL" id="AEUZ02000001">
    <property type="protein sequence ID" value="EHJ56220.1"/>
    <property type="molecule type" value="Genomic_DNA"/>
</dbReference>
<evidence type="ECO:0000256" key="5">
    <source>
        <dbReference type="ARBA" id="ARBA00022737"/>
    </source>
</evidence>
<evidence type="ECO:0000256" key="4">
    <source>
        <dbReference type="ARBA" id="ARBA00022475"/>
    </source>
</evidence>
<dbReference type="eggNOG" id="COG1129">
    <property type="taxonomic scope" value="Bacteria"/>
</dbReference>
<dbReference type="PANTHER" id="PTHR43553">
    <property type="entry name" value="HEAVY METAL TRANSPORTER"/>
    <property type="match status" value="1"/>
</dbReference>
<accession>G5KFN5</accession>
<evidence type="ECO:0000256" key="3">
    <source>
        <dbReference type="ARBA" id="ARBA00022448"/>
    </source>
</evidence>
<keyword evidence="8" id="KW-1278">Translocase</keyword>
<comment type="similarity">
    <text evidence="2">Belongs to the ABC transporter superfamily.</text>
</comment>
<dbReference type="STRING" id="764291.STRUR_1042"/>
<feature type="domain" description="ABC transporter" evidence="11">
    <location>
        <begin position="275"/>
        <end position="474"/>
    </location>
</feature>
<feature type="domain" description="ABC transporter" evidence="11">
    <location>
        <begin position="14"/>
        <end position="253"/>
    </location>
</feature>
<gene>
    <name evidence="12" type="ORF">STRUR_1042</name>
</gene>
<evidence type="ECO:0000256" key="8">
    <source>
        <dbReference type="ARBA" id="ARBA00022967"/>
    </source>
</evidence>
<evidence type="ECO:0000313" key="13">
    <source>
        <dbReference type="Proteomes" id="UP000005388"/>
    </source>
</evidence>
<dbReference type="InterPro" id="IPR003593">
    <property type="entry name" value="AAA+_ATPase"/>
</dbReference>
<keyword evidence="9" id="KW-0472">Membrane</keyword>
<dbReference type="Pfam" id="PF00005">
    <property type="entry name" value="ABC_tran"/>
    <property type="match status" value="2"/>
</dbReference>
<dbReference type="InterPro" id="IPR003439">
    <property type="entry name" value="ABC_transporter-like_ATP-bd"/>
</dbReference>